<organism evidence="2 3">
    <name type="scientific">Gymnopilus junonius</name>
    <name type="common">Spectacular rustgill mushroom</name>
    <name type="synonym">Gymnopilus spectabilis subsp. junonius</name>
    <dbReference type="NCBI Taxonomy" id="109634"/>
    <lineage>
        <taxon>Eukaryota</taxon>
        <taxon>Fungi</taxon>
        <taxon>Dikarya</taxon>
        <taxon>Basidiomycota</taxon>
        <taxon>Agaricomycotina</taxon>
        <taxon>Agaricomycetes</taxon>
        <taxon>Agaricomycetidae</taxon>
        <taxon>Agaricales</taxon>
        <taxon>Agaricineae</taxon>
        <taxon>Hymenogastraceae</taxon>
        <taxon>Gymnopilus</taxon>
    </lineage>
</organism>
<evidence type="ECO:0000256" key="1">
    <source>
        <dbReference type="SAM" id="Phobius"/>
    </source>
</evidence>
<gene>
    <name evidence="2" type="ORF">CPB84DRAFT_1753335</name>
</gene>
<reference evidence="2" key="1">
    <citation type="submission" date="2020-11" db="EMBL/GenBank/DDBJ databases">
        <authorList>
            <consortium name="DOE Joint Genome Institute"/>
            <person name="Ahrendt S."/>
            <person name="Riley R."/>
            <person name="Andreopoulos W."/>
            <person name="LaButti K."/>
            <person name="Pangilinan J."/>
            <person name="Ruiz-duenas F.J."/>
            <person name="Barrasa J.M."/>
            <person name="Sanchez-Garcia M."/>
            <person name="Camarero S."/>
            <person name="Miyauchi S."/>
            <person name="Serrano A."/>
            <person name="Linde D."/>
            <person name="Babiker R."/>
            <person name="Drula E."/>
            <person name="Ayuso-Fernandez I."/>
            <person name="Pacheco R."/>
            <person name="Padilla G."/>
            <person name="Ferreira P."/>
            <person name="Barriuso J."/>
            <person name="Kellner H."/>
            <person name="Castanera R."/>
            <person name="Alfaro M."/>
            <person name="Ramirez L."/>
            <person name="Pisabarro A.G."/>
            <person name="Kuo A."/>
            <person name="Tritt A."/>
            <person name="Lipzen A."/>
            <person name="He G."/>
            <person name="Yan M."/>
            <person name="Ng V."/>
            <person name="Cullen D."/>
            <person name="Martin F."/>
            <person name="Rosso M.-N."/>
            <person name="Henrissat B."/>
            <person name="Hibbett D."/>
            <person name="Martinez A.T."/>
            <person name="Grigoriev I.V."/>
        </authorList>
    </citation>
    <scope>NUCLEOTIDE SEQUENCE</scope>
    <source>
        <strain evidence="2">AH 44721</strain>
    </source>
</reference>
<evidence type="ECO:0000313" key="3">
    <source>
        <dbReference type="Proteomes" id="UP000724874"/>
    </source>
</evidence>
<keyword evidence="1" id="KW-0812">Transmembrane</keyword>
<feature type="transmembrane region" description="Helical" evidence="1">
    <location>
        <begin position="249"/>
        <end position="270"/>
    </location>
</feature>
<keyword evidence="1" id="KW-1133">Transmembrane helix</keyword>
<feature type="transmembrane region" description="Helical" evidence="1">
    <location>
        <begin position="105"/>
        <end position="127"/>
    </location>
</feature>
<name>A0A9P5N7U0_GYMJU</name>
<feature type="transmembrane region" description="Helical" evidence="1">
    <location>
        <begin position="53"/>
        <end position="73"/>
    </location>
</feature>
<dbReference type="OrthoDB" id="2860889at2759"/>
<protein>
    <submittedName>
        <fullName evidence="2">Uncharacterized protein</fullName>
    </submittedName>
</protein>
<sequence length="334" mass="36596">MSTDVPVPSSSVEEAINNTIFNSFVLNIFLFGIYTVVYFGTLYTYLAKKSSKNYYVVGAISAAYAIYVAYMGIEWYLAYQGFVRNGQTQDGVFIYLFYSPPWDTLFTNLCNFFLAVIADGLLIWRCFNVWEHSLRAISLPSFLLFTEIIIYLAQIIYSGVVHIKPNEKQASDLNILLAVANFITIATTVLSTLLIAYRIHTVTRKQVIRRGSIAQFNHILEILVQSSAAYALATIALATSTIIPAETYSTGIFLFTAGVAPTIMAARVAASSGRYPDISAATHLSGIQFHVQSTTALTGTQSRGGDMQIANGGLGIFKDSEKLNGTQSSAMYSA</sequence>
<comment type="caution">
    <text evidence="2">The sequence shown here is derived from an EMBL/GenBank/DDBJ whole genome shotgun (WGS) entry which is preliminary data.</text>
</comment>
<feature type="transmembrane region" description="Helical" evidence="1">
    <location>
        <begin position="218"/>
        <end position="243"/>
    </location>
</feature>
<dbReference type="Proteomes" id="UP000724874">
    <property type="component" value="Unassembled WGS sequence"/>
</dbReference>
<keyword evidence="3" id="KW-1185">Reference proteome</keyword>
<feature type="transmembrane region" description="Helical" evidence="1">
    <location>
        <begin position="20"/>
        <end position="46"/>
    </location>
</feature>
<proteinExistence type="predicted"/>
<feature type="transmembrane region" description="Helical" evidence="1">
    <location>
        <begin position="139"/>
        <end position="163"/>
    </location>
</feature>
<dbReference type="AlphaFoldDB" id="A0A9P5N7U0"/>
<keyword evidence="1" id="KW-0472">Membrane</keyword>
<accession>A0A9P5N7U0</accession>
<evidence type="ECO:0000313" key="2">
    <source>
        <dbReference type="EMBL" id="KAF8873197.1"/>
    </source>
</evidence>
<feature type="transmembrane region" description="Helical" evidence="1">
    <location>
        <begin position="175"/>
        <end position="197"/>
    </location>
</feature>
<dbReference type="EMBL" id="JADNYJ010000244">
    <property type="protein sequence ID" value="KAF8873197.1"/>
    <property type="molecule type" value="Genomic_DNA"/>
</dbReference>